<feature type="transmembrane region" description="Helical" evidence="1">
    <location>
        <begin position="113"/>
        <end position="132"/>
    </location>
</feature>
<feature type="transmembrane region" description="Helical" evidence="1">
    <location>
        <begin position="88"/>
        <end position="107"/>
    </location>
</feature>
<dbReference type="AlphaFoldDB" id="A0A2P2D240"/>
<name>A0A2P2D240_9LEPT</name>
<organism evidence="2 3">
    <name type="scientific">Leptospira johnsonii</name>
    <dbReference type="NCBI Taxonomy" id="1917820"/>
    <lineage>
        <taxon>Bacteria</taxon>
        <taxon>Pseudomonadati</taxon>
        <taxon>Spirochaetota</taxon>
        <taxon>Spirochaetia</taxon>
        <taxon>Leptospirales</taxon>
        <taxon>Leptospiraceae</taxon>
        <taxon>Leptospira</taxon>
    </lineage>
</organism>
<dbReference type="EMBL" id="BFAY01000011">
    <property type="protein sequence ID" value="GBF38736.1"/>
    <property type="molecule type" value="Genomic_DNA"/>
</dbReference>
<evidence type="ECO:0000313" key="2">
    <source>
        <dbReference type="EMBL" id="GBF38736.1"/>
    </source>
</evidence>
<protein>
    <submittedName>
        <fullName evidence="2">Uncharacterized protein</fullName>
    </submittedName>
</protein>
<accession>A0A2P2D240</accession>
<keyword evidence="1" id="KW-0472">Membrane</keyword>
<keyword evidence="3" id="KW-1185">Reference proteome</keyword>
<comment type="caution">
    <text evidence="2">The sequence shown here is derived from an EMBL/GenBank/DDBJ whole genome shotgun (WGS) entry which is preliminary data.</text>
</comment>
<evidence type="ECO:0000313" key="3">
    <source>
        <dbReference type="Proteomes" id="UP000245076"/>
    </source>
</evidence>
<evidence type="ECO:0000256" key="1">
    <source>
        <dbReference type="SAM" id="Phobius"/>
    </source>
</evidence>
<keyword evidence="1" id="KW-1133">Transmembrane helix</keyword>
<feature type="transmembrane region" description="Helical" evidence="1">
    <location>
        <begin position="25"/>
        <end position="45"/>
    </location>
</feature>
<reference evidence="2 3" key="1">
    <citation type="submission" date="2018-02" db="EMBL/GenBank/DDBJ databases">
        <title>Novel Leptospira species isolated from soil and water in Japan.</title>
        <authorList>
            <person name="Nakao R."/>
            <person name="Masuzawa T."/>
        </authorList>
    </citation>
    <scope>NUCLEOTIDE SEQUENCE [LARGE SCALE GENOMIC DNA]</scope>
    <source>
        <strain evidence="2 3">E8</strain>
    </source>
</reference>
<keyword evidence="1" id="KW-0812">Transmembrane</keyword>
<proteinExistence type="predicted"/>
<feature type="transmembrane region" description="Helical" evidence="1">
    <location>
        <begin position="57"/>
        <end position="76"/>
    </location>
</feature>
<sequence>MAVEIELKFSALELSPKNKLRLHRYLGIVSLSFLFSRPFIILFQFPDIQNFEFFSAYIGRTGAIFGALAFITGGGLGKYLDEKKARVAEIHTILMLAGLTMQVPVLAEVKILLVPNLISYLGCVILIWGWILGRRVFINRKRILPF</sequence>
<dbReference type="Proteomes" id="UP000245076">
    <property type="component" value="Unassembled WGS sequence"/>
</dbReference>
<gene>
    <name evidence="2" type="ORF">LPTSP1_17300</name>
</gene>